<accession>A0A4S4LFQ1</accession>
<protein>
    <submittedName>
        <fullName evidence="2">Uncharacterized protein</fullName>
    </submittedName>
</protein>
<organism evidence="2 3">
    <name type="scientific">Phellinidium pouzarii</name>
    <dbReference type="NCBI Taxonomy" id="167371"/>
    <lineage>
        <taxon>Eukaryota</taxon>
        <taxon>Fungi</taxon>
        <taxon>Dikarya</taxon>
        <taxon>Basidiomycota</taxon>
        <taxon>Agaricomycotina</taxon>
        <taxon>Agaricomycetes</taxon>
        <taxon>Hymenochaetales</taxon>
        <taxon>Hymenochaetaceae</taxon>
        <taxon>Phellinidium</taxon>
    </lineage>
</organism>
<name>A0A4S4LFQ1_9AGAM</name>
<feature type="compositionally biased region" description="Basic and acidic residues" evidence="1">
    <location>
        <begin position="187"/>
        <end position="196"/>
    </location>
</feature>
<sequence>MKSILGSLFCCCSRRKDIDAVQDEHSHLLPSVEDRSQIPTYDATTIDHQKAKERLHGIVKSKEGKMVRVLSRVPFNLRNDPMDGPANTSSSRSNRSPSANVSYTYNRSLGHFRGQDMSRRSSSKPSPSVSRSESASSMQQVSVSRFSTTDELDPYLEHKLKVHLIQTVKSNQRAFSRRGRSKTRHSRPAEDGDEQAKAPTLEGIQSVDSGRGDFNVSGYTALGQDEELKSPSGSGVEGHGVTPLSNETNVVYKAISNEISASLKDHFEDVGTLTRSWGD</sequence>
<evidence type="ECO:0000313" key="3">
    <source>
        <dbReference type="Proteomes" id="UP000308199"/>
    </source>
</evidence>
<dbReference type="EMBL" id="SGPK01000030">
    <property type="protein sequence ID" value="THH10659.1"/>
    <property type="molecule type" value="Genomic_DNA"/>
</dbReference>
<reference evidence="2 3" key="1">
    <citation type="submission" date="2019-02" db="EMBL/GenBank/DDBJ databases">
        <title>Genome sequencing of the rare red list fungi Phellinidium pouzarii.</title>
        <authorList>
            <person name="Buettner E."/>
            <person name="Kellner H."/>
        </authorList>
    </citation>
    <scope>NUCLEOTIDE SEQUENCE [LARGE SCALE GENOMIC DNA]</scope>
    <source>
        <strain evidence="2 3">DSM 108285</strain>
    </source>
</reference>
<evidence type="ECO:0000313" key="2">
    <source>
        <dbReference type="EMBL" id="THH10659.1"/>
    </source>
</evidence>
<feature type="region of interest" description="Disordered" evidence="1">
    <location>
        <begin position="171"/>
        <end position="247"/>
    </location>
</feature>
<comment type="caution">
    <text evidence="2">The sequence shown here is derived from an EMBL/GenBank/DDBJ whole genome shotgun (WGS) entry which is preliminary data.</text>
</comment>
<dbReference type="Proteomes" id="UP000308199">
    <property type="component" value="Unassembled WGS sequence"/>
</dbReference>
<dbReference type="AlphaFoldDB" id="A0A4S4LFQ1"/>
<feature type="compositionally biased region" description="Basic residues" evidence="1">
    <location>
        <begin position="175"/>
        <end position="186"/>
    </location>
</feature>
<feature type="compositionally biased region" description="Low complexity" evidence="1">
    <location>
        <begin position="85"/>
        <end position="102"/>
    </location>
</feature>
<feature type="compositionally biased region" description="Low complexity" evidence="1">
    <location>
        <begin position="123"/>
        <end position="142"/>
    </location>
</feature>
<gene>
    <name evidence="2" type="ORF">EW145_g1171</name>
</gene>
<keyword evidence="3" id="KW-1185">Reference proteome</keyword>
<evidence type="ECO:0000256" key="1">
    <source>
        <dbReference type="SAM" id="MobiDB-lite"/>
    </source>
</evidence>
<proteinExistence type="predicted"/>
<dbReference type="OrthoDB" id="3227079at2759"/>
<feature type="region of interest" description="Disordered" evidence="1">
    <location>
        <begin position="76"/>
        <end position="142"/>
    </location>
</feature>